<comment type="similarity">
    <text evidence="2 9">Belongs to the glycosyl hydrolase 28 family.</text>
</comment>
<evidence type="ECO:0000313" key="10">
    <source>
        <dbReference type="EMBL" id="KAH9301881.1"/>
    </source>
</evidence>
<feature type="non-terminal residue" evidence="10">
    <location>
        <position position="280"/>
    </location>
</feature>
<dbReference type="Gene3D" id="2.160.20.10">
    <property type="entry name" value="Single-stranded right-handed beta-helix, Pectin lyase-like"/>
    <property type="match status" value="1"/>
</dbReference>
<dbReference type="SUPFAM" id="SSF51126">
    <property type="entry name" value="Pectin lyase-like"/>
    <property type="match status" value="1"/>
</dbReference>
<evidence type="ECO:0000256" key="8">
    <source>
        <dbReference type="PROSITE-ProRule" id="PRU10052"/>
    </source>
</evidence>
<gene>
    <name evidence="10" type="ORF">KI387_013464</name>
</gene>
<dbReference type="PROSITE" id="PS00502">
    <property type="entry name" value="POLYGALACTURONASE"/>
    <property type="match status" value="1"/>
</dbReference>
<dbReference type="Pfam" id="PF00295">
    <property type="entry name" value="Glyco_hydro_28"/>
    <property type="match status" value="1"/>
</dbReference>
<dbReference type="GO" id="GO:0071555">
    <property type="term" value="P:cell wall organization"/>
    <property type="evidence" value="ECO:0007669"/>
    <property type="project" value="UniProtKB-KW"/>
</dbReference>
<feature type="active site" evidence="8">
    <location>
        <position position="202"/>
    </location>
</feature>
<evidence type="ECO:0000256" key="6">
    <source>
        <dbReference type="ARBA" id="ARBA00023295"/>
    </source>
</evidence>
<evidence type="ECO:0008006" key="12">
    <source>
        <dbReference type="Google" id="ProtNLM"/>
    </source>
</evidence>
<keyword evidence="3" id="KW-0134">Cell wall</keyword>
<dbReference type="InterPro" id="IPR006626">
    <property type="entry name" value="PbH1"/>
</dbReference>
<dbReference type="GO" id="GO:0005975">
    <property type="term" value="P:carbohydrate metabolic process"/>
    <property type="evidence" value="ECO:0007669"/>
    <property type="project" value="InterPro"/>
</dbReference>
<evidence type="ECO:0000313" key="11">
    <source>
        <dbReference type="Proteomes" id="UP000824469"/>
    </source>
</evidence>
<evidence type="ECO:0000256" key="4">
    <source>
        <dbReference type="ARBA" id="ARBA00022525"/>
    </source>
</evidence>
<reference evidence="10 11" key="1">
    <citation type="journal article" date="2021" name="Nat. Plants">
        <title>The Taxus genome provides insights into paclitaxel biosynthesis.</title>
        <authorList>
            <person name="Xiong X."/>
            <person name="Gou J."/>
            <person name="Liao Q."/>
            <person name="Li Y."/>
            <person name="Zhou Q."/>
            <person name="Bi G."/>
            <person name="Li C."/>
            <person name="Du R."/>
            <person name="Wang X."/>
            <person name="Sun T."/>
            <person name="Guo L."/>
            <person name="Liang H."/>
            <person name="Lu P."/>
            <person name="Wu Y."/>
            <person name="Zhang Z."/>
            <person name="Ro D.K."/>
            <person name="Shang Y."/>
            <person name="Huang S."/>
            <person name="Yan J."/>
        </authorList>
    </citation>
    <scope>NUCLEOTIDE SEQUENCE [LARGE SCALE GENOMIC DNA]</scope>
    <source>
        <strain evidence="10">Ta-2019</strain>
    </source>
</reference>
<comment type="caution">
    <text evidence="10">The sequence shown here is derived from an EMBL/GenBank/DDBJ whole genome shotgun (WGS) entry which is preliminary data.</text>
</comment>
<keyword evidence="5 9" id="KW-0378">Hydrolase</keyword>
<dbReference type="SMART" id="SM00710">
    <property type="entry name" value="PbH1"/>
    <property type="match status" value="4"/>
</dbReference>
<dbReference type="EMBL" id="JAHRHJ020000009">
    <property type="protein sequence ID" value="KAH9301881.1"/>
    <property type="molecule type" value="Genomic_DNA"/>
</dbReference>
<feature type="non-terminal residue" evidence="10">
    <location>
        <position position="1"/>
    </location>
</feature>
<organism evidence="10 11">
    <name type="scientific">Taxus chinensis</name>
    <name type="common">Chinese yew</name>
    <name type="synonym">Taxus wallichiana var. chinensis</name>
    <dbReference type="NCBI Taxonomy" id="29808"/>
    <lineage>
        <taxon>Eukaryota</taxon>
        <taxon>Viridiplantae</taxon>
        <taxon>Streptophyta</taxon>
        <taxon>Embryophyta</taxon>
        <taxon>Tracheophyta</taxon>
        <taxon>Spermatophyta</taxon>
        <taxon>Pinopsida</taxon>
        <taxon>Pinidae</taxon>
        <taxon>Conifers II</taxon>
        <taxon>Cupressales</taxon>
        <taxon>Taxaceae</taxon>
        <taxon>Taxus</taxon>
    </lineage>
</organism>
<evidence type="ECO:0000256" key="2">
    <source>
        <dbReference type="ARBA" id="ARBA00008834"/>
    </source>
</evidence>
<dbReference type="PANTHER" id="PTHR31375">
    <property type="match status" value="1"/>
</dbReference>
<dbReference type="InterPro" id="IPR012334">
    <property type="entry name" value="Pectin_lyas_fold"/>
</dbReference>
<dbReference type="Proteomes" id="UP000824469">
    <property type="component" value="Unassembled WGS sequence"/>
</dbReference>
<evidence type="ECO:0000256" key="1">
    <source>
        <dbReference type="ARBA" id="ARBA00004191"/>
    </source>
</evidence>
<name>A0AA38CI22_TAXCH</name>
<dbReference type="InterPro" id="IPR000743">
    <property type="entry name" value="Glyco_hydro_28"/>
</dbReference>
<keyword evidence="7" id="KW-0961">Cell wall biogenesis/degradation</keyword>
<comment type="subcellular location">
    <subcellularLocation>
        <location evidence="1">Secreted</location>
        <location evidence="1">Cell wall</location>
    </subcellularLocation>
</comment>
<dbReference type="OMA" id="AMSITRC"/>
<accession>A0AA38CI22</accession>
<keyword evidence="4" id="KW-0964">Secreted</keyword>
<keyword evidence="6 9" id="KW-0326">Glycosidase</keyword>
<dbReference type="InterPro" id="IPR011050">
    <property type="entry name" value="Pectin_lyase_fold/virulence"/>
</dbReference>
<evidence type="ECO:0000256" key="5">
    <source>
        <dbReference type="ARBA" id="ARBA00022801"/>
    </source>
</evidence>
<dbReference type="GO" id="GO:0004650">
    <property type="term" value="F:polygalacturonase activity"/>
    <property type="evidence" value="ECO:0007669"/>
    <property type="project" value="InterPro"/>
</dbReference>
<keyword evidence="11" id="KW-1185">Reference proteome</keyword>
<proteinExistence type="inferred from homology"/>
<evidence type="ECO:0000256" key="9">
    <source>
        <dbReference type="RuleBase" id="RU361169"/>
    </source>
</evidence>
<evidence type="ECO:0000256" key="7">
    <source>
        <dbReference type="ARBA" id="ARBA00023316"/>
    </source>
</evidence>
<sequence>AFEKAWKAACNSSSKEEVVVPSGNTFLVNPTTFPGPCRSAISVKIEGRIVAPSQISAWKKRDTSMWLTFANISSLTIYGSGIIDGQGLLWWNNSCKINKTNPCSRAPTAMHIGNCTDVGIRQLQFVNSQQIHVGIFYSSNVQLTGLQIKAPEDSPNTDGIHLDYVNNAKIHNCDIQTGDDCISITGVTSNVDIQNIKCGPGHGISIGSLGEHGEISQVEKINVQEVVFNGSQNGARIKTWQGGLGYAQQIMFANMIVNNVSNPIIIDQYYCDISTPCQPQ</sequence>
<protein>
    <recommendedName>
        <fullName evidence="12">Polygalacturonase</fullName>
    </recommendedName>
</protein>
<evidence type="ECO:0000256" key="3">
    <source>
        <dbReference type="ARBA" id="ARBA00022512"/>
    </source>
</evidence>
<dbReference type="AlphaFoldDB" id="A0AA38CI22"/>